<evidence type="ECO:0000313" key="1">
    <source>
        <dbReference type="EMBL" id="KAJ0961956.1"/>
    </source>
</evidence>
<protein>
    <submittedName>
        <fullName evidence="1">Uncharacterized protein</fullName>
    </submittedName>
</protein>
<sequence>MQRRKLMSLKRCVSMCLHHYLDENKLLILAILENQNLGNLTECAQEVGIGIVPYNSLGRGVFVAKKS</sequence>
<comment type="caution">
    <text evidence="1">The sequence shown here is derived from an EMBL/GenBank/DDBJ whole genome shotgun (WGS) entry which is preliminary data.</text>
</comment>
<dbReference type="OrthoDB" id="10265171at2759"/>
<name>A0A9D5BWB3_9LILI</name>
<proteinExistence type="predicted"/>
<gene>
    <name evidence="1" type="ORF">J5N97_029784</name>
</gene>
<keyword evidence="2" id="KW-1185">Reference proteome</keyword>
<dbReference type="AlphaFoldDB" id="A0A9D5BWB3"/>
<dbReference type="Proteomes" id="UP001085076">
    <property type="component" value="Miscellaneous, Linkage group lg10"/>
</dbReference>
<reference evidence="1" key="1">
    <citation type="submission" date="2021-03" db="EMBL/GenBank/DDBJ databases">
        <authorList>
            <person name="Li Z."/>
            <person name="Yang C."/>
        </authorList>
    </citation>
    <scope>NUCLEOTIDE SEQUENCE</scope>
    <source>
        <strain evidence="1">Dzin_1.0</strain>
        <tissue evidence="1">Leaf</tissue>
    </source>
</reference>
<evidence type="ECO:0000313" key="2">
    <source>
        <dbReference type="Proteomes" id="UP001085076"/>
    </source>
</evidence>
<dbReference type="EMBL" id="JAGGNH010000010">
    <property type="protein sequence ID" value="KAJ0961956.1"/>
    <property type="molecule type" value="Genomic_DNA"/>
</dbReference>
<accession>A0A9D5BWB3</accession>
<organism evidence="1 2">
    <name type="scientific">Dioscorea zingiberensis</name>
    <dbReference type="NCBI Taxonomy" id="325984"/>
    <lineage>
        <taxon>Eukaryota</taxon>
        <taxon>Viridiplantae</taxon>
        <taxon>Streptophyta</taxon>
        <taxon>Embryophyta</taxon>
        <taxon>Tracheophyta</taxon>
        <taxon>Spermatophyta</taxon>
        <taxon>Magnoliopsida</taxon>
        <taxon>Liliopsida</taxon>
        <taxon>Dioscoreales</taxon>
        <taxon>Dioscoreaceae</taxon>
        <taxon>Dioscorea</taxon>
    </lineage>
</organism>
<reference evidence="1" key="2">
    <citation type="journal article" date="2022" name="Hortic Res">
        <title>The genome of Dioscorea zingiberensis sheds light on the biosynthesis, origin and evolution of the medicinally important diosgenin saponins.</title>
        <authorList>
            <person name="Li Y."/>
            <person name="Tan C."/>
            <person name="Li Z."/>
            <person name="Guo J."/>
            <person name="Li S."/>
            <person name="Chen X."/>
            <person name="Wang C."/>
            <person name="Dai X."/>
            <person name="Yang H."/>
            <person name="Song W."/>
            <person name="Hou L."/>
            <person name="Xu J."/>
            <person name="Tong Z."/>
            <person name="Xu A."/>
            <person name="Yuan X."/>
            <person name="Wang W."/>
            <person name="Yang Q."/>
            <person name="Chen L."/>
            <person name="Sun Z."/>
            <person name="Wang K."/>
            <person name="Pan B."/>
            <person name="Chen J."/>
            <person name="Bao Y."/>
            <person name="Liu F."/>
            <person name="Qi X."/>
            <person name="Gang D.R."/>
            <person name="Wen J."/>
            <person name="Li J."/>
        </authorList>
    </citation>
    <scope>NUCLEOTIDE SEQUENCE</scope>
    <source>
        <strain evidence="1">Dzin_1.0</strain>
    </source>
</reference>